<dbReference type="CDD" id="cd01948">
    <property type="entry name" value="EAL"/>
    <property type="match status" value="1"/>
</dbReference>
<feature type="region of interest" description="Disordered" evidence="1">
    <location>
        <begin position="174"/>
        <end position="206"/>
    </location>
</feature>
<dbReference type="SUPFAM" id="SSF141868">
    <property type="entry name" value="EAL domain-like"/>
    <property type="match status" value="1"/>
</dbReference>
<dbReference type="InterPro" id="IPR035919">
    <property type="entry name" value="EAL_sf"/>
</dbReference>
<dbReference type="Pfam" id="PF00990">
    <property type="entry name" value="GGDEF"/>
    <property type="match status" value="1"/>
</dbReference>
<dbReference type="SUPFAM" id="SSF55785">
    <property type="entry name" value="PYP-like sensor domain (PAS domain)"/>
    <property type="match status" value="1"/>
</dbReference>
<dbReference type="KEGG" id="mlut:JET14_03870"/>
<organism evidence="5 6">
    <name type="scientific">Martelella lutilitoris</name>
    <dbReference type="NCBI Taxonomy" id="2583532"/>
    <lineage>
        <taxon>Bacteria</taxon>
        <taxon>Pseudomonadati</taxon>
        <taxon>Pseudomonadota</taxon>
        <taxon>Alphaproteobacteria</taxon>
        <taxon>Hyphomicrobiales</taxon>
        <taxon>Aurantimonadaceae</taxon>
        <taxon>Martelella</taxon>
    </lineage>
</organism>
<dbReference type="PROSITE" id="PS50887">
    <property type="entry name" value="GGDEF"/>
    <property type="match status" value="1"/>
</dbReference>
<dbReference type="InterPro" id="IPR050706">
    <property type="entry name" value="Cyclic-di-GMP_PDE-like"/>
</dbReference>
<dbReference type="Gene3D" id="3.30.450.20">
    <property type="entry name" value="PAS domain"/>
    <property type="match status" value="1"/>
</dbReference>
<dbReference type="Pfam" id="PF13426">
    <property type="entry name" value="PAS_9"/>
    <property type="match status" value="1"/>
</dbReference>
<name>A0A7T7KM11_9HYPH</name>
<dbReference type="PROSITE" id="PS50883">
    <property type="entry name" value="EAL"/>
    <property type="match status" value="1"/>
</dbReference>
<dbReference type="SUPFAM" id="SSF55073">
    <property type="entry name" value="Nucleotide cyclase"/>
    <property type="match status" value="1"/>
</dbReference>
<evidence type="ECO:0000256" key="1">
    <source>
        <dbReference type="SAM" id="MobiDB-lite"/>
    </source>
</evidence>
<accession>A0A7T7KM11</accession>
<dbReference type="InterPro" id="IPR000014">
    <property type="entry name" value="PAS"/>
</dbReference>
<dbReference type="SMART" id="SM00052">
    <property type="entry name" value="EAL"/>
    <property type="match status" value="1"/>
</dbReference>
<reference evidence="5 6" key="1">
    <citation type="submission" date="2020-12" db="EMBL/GenBank/DDBJ databases">
        <authorList>
            <person name="Zheng R.K."/>
            <person name="Sun C.M."/>
        </authorList>
    </citation>
    <scope>NUCLEOTIDE SEQUENCE [LARGE SCALE GENOMIC DNA]</scope>
    <source>
        <strain evidence="5 6">ZRK001</strain>
    </source>
</reference>
<dbReference type="InterPro" id="IPR035965">
    <property type="entry name" value="PAS-like_dom_sf"/>
</dbReference>
<keyword evidence="2" id="KW-0812">Transmembrane</keyword>
<evidence type="ECO:0000259" key="4">
    <source>
        <dbReference type="PROSITE" id="PS50887"/>
    </source>
</evidence>
<keyword evidence="2" id="KW-0472">Membrane</keyword>
<evidence type="ECO:0000259" key="3">
    <source>
        <dbReference type="PROSITE" id="PS50883"/>
    </source>
</evidence>
<evidence type="ECO:0000313" key="5">
    <source>
        <dbReference type="EMBL" id="QQM31322.1"/>
    </source>
</evidence>
<dbReference type="Gene3D" id="3.30.70.270">
    <property type="match status" value="1"/>
</dbReference>
<dbReference type="RefSeq" id="WP_200336880.1">
    <property type="nucleotide sequence ID" value="NZ_CP066786.1"/>
</dbReference>
<dbReference type="NCBIfam" id="TIGR00254">
    <property type="entry name" value="GGDEF"/>
    <property type="match status" value="1"/>
</dbReference>
<dbReference type="CDD" id="cd01949">
    <property type="entry name" value="GGDEF"/>
    <property type="match status" value="1"/>
</dbReference>
<dbReference type="InterPro" id="IPR000160">
    <property type="entry name" value="GGDEF_dom"/>
</dbReference>
<dbReference type="CDD" id="cd00130">
    <property type="entry name" value="PAS"/>
    <property type="match status" value="1"/>
</dbReference>
<evidence type="ECO:0000256" key="2">
    <source>
        <dbReference type="SAM" id="Phobius"/>
    </source>
</evidence>
<dbReference type="Gene3D" id="3.20.20.450">
    <property type="entry name" value="EAL domain"/>
    <property type="match status" value="1"/>
</dbReference>
<gene>
    <name evidence="5" type="ORF">JET14_03870</name>
</gene>
<dbReference type="InterPro" id="IPR001633">
    <property type="entry name" value="EAL_dom"/>
</dbReference>
<dbReference type="PANTHER" id="PTHR33121">
    <property type="entry name" value="CYCLIC DI-GMP PHOSPHODIESTERASE PDEF"/>
    <property type="match status" value="1"/>
</dbReference>
<dbReference type="InterPro" id="IPR043128">
    <property type="entry name" value="Rev_trsase/Diguanyl_cyclase"/>
</dbReference>
<dbReference type="EMBL" id="CP066786">
    <property type="protein sequence ID" value="QQM31322.1"/>
    <property type="molecule type" value="Genomic_DNA"/>
</dbReference>
<dbReference type="Proteomes" id="UP000596083">
    <property type="component" value="Chromosome"/>
</dbReference>
<keyword evidence="2" id="KW-1133">Transmembrane helix</keyword>
<dbReference type="InterPro" id="IPR029787">
    <property type="entry name" value="Nucleotide_cyclase"/>
</dbReference>
<protein>
    <submittedName>
        <fullName evidence="5">GGDEF domain-containing protein</fullName>
    </submittedName>
</protein>
<dbReference type="Pfam" id="PF00563">
    <property type="entry name" value="EAL"/>
    <property type="match status" value="1"/>
</dbReference>
<sequence>MIRLRFQKDLLIALSGACLASLALLTVSLYSLWTIQTDHVRVSRHVAQLAEISAPGLAASLAAADYATIEKIAAAIKNAPDIEKLEIRNETGTLDLMLQDGSSDADLASLTRPLVAGPDGDAGQIGRIRIYFPDRTASHAGFWWISLAAAMAAGTLLWGIWRLRRALERDIAHGNQLPYGKGPGRGRGDNRSPQRRDGAGQEDIPAPFGHLFDSETHMASLVSEEGHLVDVSKGWLTRSGYRREAVVGVKITEFLADPDREMIRKRLSDMRTEQRPQKGTLRFRRADGSVSDVWFSATAVFMPDGKAYTLSVIQDISELTGKSGKPITAEFSDYLTGLVNRVGFEKMLADLVAGAAPEDRIACLIVDLDRFKAVNDHHGYAAGEEILRAFVKRAAGALQTASLSARLGGDEFAVAVAGADAPSTAASIARALHAATAEPFQIGAAAISVTVSIGIAFSPEDATDSEDLIRFAAIAATSRKAEGGNGIRNFEPQMLASRKRRRETEADILRGIEENLFEPNFQPITCLKSGQIIGFEALMRLNHPEKGLIPPAEFIAIAEETKWIDRAGRQLFTKSLSGLGALSRARGDDRLHIAVNLSPVQLTPQKVAFMADELKAHGIDAGRLTVEITEAVFMEDSRRVSDSLRMLKEMGCRIALDDFGTGYSSLSYLTRFHVDTIKIDQTFTKGLTHSDAVLAARSRRLIEGIVAIARKMDCTMVAEGVEDEEQAEQVRAIGVAYGQGYLFSPPLPLEAALKRV</sequence>
<feature type="transmembrane region" description="Helical" evidence="2">
    <location>
        <begin position="141"/>
        <end position="161"/>
    </location>
</feature>
<evidence type="ECO:0000313" key="6">
    <source>
        <dbReference type="Proteomes" id="UP000596083"/>
    </source>
</evidence>
<dbReference type="GO" id="GO:0071111">
    <property type="term" value="F:cyclic-guanylate-specific phosphodiesterase activity"/>
    <property type="evidence" value="ECO:0007669"/>
    <property type="project" value="InterPro"/>
</dbReference>
<feature type="domain" description="EAL" evidence="3">
    <location>
        <begin position="501"/>
        <end position="756"/>
    </location>
</feature>
<dbReference type="PANTHER" id="PTHR33121:SF70">
    <property type="entry name" value="SIGNALING PROTEIN YKOW"/>
    <property type="match status" value="1"/>
</dbReference>
<dbReference type="SMART" id="SM00267">
    <property type="entry name" value="GGDEF"/>
    <property type="match status" value="1"/>
</dbReference>
<proteinExistence type="predicted"/>
<dbReference type="AlphaFoldDB" id="A0A7T7KM11"/>
<feature type="domain" description="GGDEF" evidence="4">
    <location>
        <begin position="359"/>
        <end position="492"/>
    </location>
</feature>
<feature type="compositionally biased region" description="Basic and acidic residues" evidence="1">
    <location>
        <begin position="186"/>
        <end position="199"/>
    </location>
</feature>
<dbReference type="NCBIfam" id="TIGR00229">
    <property type="entry name" value="sensory_box"/>
    <property type="match status" value="1"/>
</dbReference>